<dbReference type="CDD" id="cd10144">
    <property type="entry name" value="Peptidase_S74_CIMCD"/>
    <property type="match status" value="1"/>
</dbReference>
<reference evidence="2" key="1">
    <citation type="submission" date="2024-05" db="EMBL/GenBank/DDBJ databases">
        <title>WGS of Aeromonas isolates.</title>
        <authorList>
            <person name="Lee H."/>
        </authorList>
    </citation>
    <scope>NUCLEOTIDE SEQUENCE</scope>
    <source>
        <strain evidence="2">SU58-3</strain>
    </source>
</reference>
<feature type="domain" description="Peptidase S74" evidence="1">
    <location>
        <begin position="437"/>
        <end position="654"/>
    </location>
</feature>
<protein>
    <submittedName>
        <fullName evidence="2">Tail fiber domain-containing protein</fullName>
    </submittedName>
</protein>
<accession>A0ABT7Q5V7</accession>
<dbReference type="RefSeq" id="WP_290019911.1">
    <property type="nucleotide sequence ID" value="NZ_JAOPLL010000041.1"/>
</dbReference>
<proteinExistence type="predicted"/>
<dbReference type="Pfam" id="PF13884">
    <property type="entry name" value="Peptidase_S74"/>
    <property type="match status" value="1"/>
</dbReference>
<evidence type="ECO:0000259" key="1">
    <source>
        <dbReference type="PROSITE" id="PS51688"/>
    </source>
</evidence>
<sequence>MYWPDTQTGVDVEPARKPVASAVRKYFTEGGAGTPPTVPGGDWFNQFTNEMLNVLAAAGIEPSKTDDDQLLLAIQTISKAPGVMTRGNDKFSIMQGRSGEYRQDTLTRGLAIELNDPITGSGFAGASNTYMFNRMWIADDRVDAQNDGTPGSKVDGLIVQHNFGGAGARGGRHAAEFMLSQGAPTESDNADRNYVGVVGYCASTAGDGGTDMSAGKKGAYFGGNFFTTIKNSQFVSHANGCESNVLIDAASSVYYRSGYSAVSAGDNQATKYDAAFSVGALGAVGAQWLDGLLVGVQNGRNPVSRSIIRGESASMQSLASFSGTIPGGLIVSDTDDRFNFRIDRLEMHYANASLKLGAKTAVNTPFIDAYTDATGNRAGRIIFTGTAPTADNGVCNVQFRQTTVKEIVPSSPNAYSCGTASLPWSGIFTQTAPTITSDENYKTKPLAITDAMLDAASEVDWVQYQYLDRVEAKGPDGARWHFGAIAQRFIEAFNRHGLDAHDYGFLCYDEWDDQWGTVITNEGATVTKTRIVQCPVVETVTREIPVYTEQEDGSIVVTMASREALVPKLEKVFVYNADGKPLLTDDGSHSYELREVMVDVEEEYTELAEPEYEEVLEIAAGSRYGIRYEEALALEAALQRRERKRDREAFEAFKLDIITRLTAREGKA</sequence>
<dbReference type="InterPro" id="IPR030392">
    <property type="entry name" value="S74_ICA"/>
</dbReference>
<dbReference type="PROSITE" id="PS51688">
    <property type="entry name" value="ICA"/>
    <property type="match status" value="1"/>
</dbReference>
<evidence type="ECO:0000313" key="2">
    <source>
        <dbReference type="EMBL" id="MDM5074714.1"/>
    </source>
</evidence>
<keyword evidence="3" id="KW-1185">Reference proteome</keyword>
<organism evidence="2 3">
    <name type="scientific">Aeromonas bestiarum</name>
    <dbReference type="NCBI Taxonomy" id="105751"/>
    <lineage>
        <taxon>Bacteria</taxon>
        <taxon>Pseudomonadati</taxon>
        <taxon>Pseudomonadota</taxon>
        <taxon>Gammaproteobacteria</taxon>
        <taxon>Aeromonadales</taxon>
        <taxon>Aeromonadaceae</taxon>
        <taxon>Aeromonas</taxon>
    </lineage>
</organism>
<comment type="caution">
    <text evidence="2">The sequence shown here is derived from an EMBL/GenBank/DDBJ whole genome shotgun (WGS) entry which is preliminary data.</text>
</comment>
<dbReference type="EMBL" id="JAOPLL010000041">
    <property type="protein sequence ID" value="MDM5074714.1"/>
    <property type="molecule type" value="Genomic_DNA"/>
</dbReference>
<evidence type="ECO:0000313" key="3">
    <source>
        <dbReference type="Proteomes" id="UP001168107"/>
    </source>
</evidence>
<dbReference type="Gene3D" id="1.10.10.10">
    <property type="entry name" value="Winged helix-like DNA-binding domain superfamily/Winged helix DNA-binding domain"/>
    <property type="match status" value="1"/>
</dbReference>
<gene>
    <name evidence="2" type="ORF">OB935_23240</name>
</gene>
<dbReference type="Proteomes" id="UP001168107">
    <property type="component" value="Unassembled WGS sequence"/>
</dbReference>
<name>A0ABT7Q5V7_9GAMM</name>
<dbReference type="InterPro" id="IPR036388">
    <property type="entry name" value="WH-like_DNA-bd_sf"/>
</dbReference>